<dbReference type="PANTHER" id="PTHR42917:SF2">
    <property type="entry name" value="2,4-DIENOYL-COA REDUCTASE [(2E)-ENOYL-COA-PRODUCING]"/>
    <property type="match status" value="1"/>
</dbReference>
<keyword evidence="5" id="KW-0288">FMN</keyword>
<comment type="cofactor">
    <cofactor evidence="1">
        <name>FMN</name>
        <dbReference type="ChEBI" id="CHEBI:58210"/>
    </cofactor>
</comment>
<evidence type="ECO:0000256" key="7">
    <source>
        <dbReference type="ARBA" id="ARBA00023002"/>
    </source>
</evidence>
<feature type="domain" description="NADH:flavin oxidoreductase/NADH oxidase N-terminal" evidence="11">
    <location>
        <begin position="16"/>
        <end position="346"/>
    </location>
</feature>
<comment type="similarity">
    <text evidence="3">In the N-terminal section; belongs to the NADH:flavin oxidoreductase/NADH oxidase family.</text>
</comment>
<dbReference type="InterPro" id="IPR001155">
    <property type="entry name" value="OxRdtase_FMN_N"/>
</dbReference>
<evidence type="ECO:0000256" key="4">
    <source>
        <dbReference type="ARBA" id="ARBA00022630"/>
    </source>
</evidence>
<dbReference type="SUPFAM" id="SSF51971">
    <property type="entry name" value="Nucleotide-binding domain"/>
    <property type="match status" value="1"/>
</dbReference>
<accession>A0A1M6CQU7</accession>
<sequence length="652" mass="69832">MTGRAVPGHRRRALSPVRLAGLELRNRVFVSAHTTNFAEDFLPTDRHVEYHRERARGGAALIITEPLRVHETSLGRVGGLSSSPAARGGLARIAEAVRAEGAAVFTQITHAGRHSENHFRRRESWGPSPRRWHLTGQVPHAMTRAEMRTVRDAYRAAARLAADAGFQGVEVHFGHGHLLHQFLSPASNGRSDAYGGDEGARTRFPLEVLDAVLDEVGADVAVGVRLSADELVPGGQDLDQGVRLAALLDTTRDLGFLNVSLASYTAPSIGHHVADMSEGRTPYLDQALHVARACSRTPVLAACRAVDLDDAERALAGGELSMVAMTRAHIADPLLVSKALRGREDEIRPCVSCNFCIGEIGAHRPLTCMMNPEVGREGERRTAGRAPRPLEVGVVGAGPAGMEAAATAAERGHRVTLWEREESAGGRTAVARRGRGRAELDLLRAYQEGRLERLGVRVRTGTPVDPGLLERERPDVLVVACGAESERPHVPGWGTALTAEQALEEPGRWAGECVVVLDEEGSWASGSVAETLAGAGADVHLVTPAAAPLWAVNDYSRMTMLERLERAGAAVWTSSAVECLRPAVTVYAPRNPGRHTLPEVAALFLVRPARARDGLARGAREHGVPVRLVGDALAPRSLLQAVHEGREAGLAL</sequence>
<keyword evidence="6" id="KW-0479">Metal-binding</keyword>
<dbReference type="SUPFAM" id="SSF51905">
    <property type="entry name" value="FAD/NAD(P)-binding domain"/>
    <property type="match status" value="1"/>
</dbReference>
<dbReference type="RefSeq" id="WP_073374918.1">
    <property type="nucleotide sequence ID" value="NZ_FQZK01000001.1"/>
</dbReference>
<dbReference type="SUPFAM" id="SSF51395">
    <property type="entry name" value="FMN-linked oxidoreductases"/>
    <property type="match status" value="1"/>
</dbReference>
<dbReference type="PANTHER" id="PTHR42917">
    <property type="entry name" value="2,4-DIENOYL-COA REDUCTASE"/>
    <property type="match status" value="1"/>
</dbReference>
<dbReference type="Proteomes" id="UP000184452">
    <property type="component" value="Unassembled WGS sequence"/>
</dbReference>
<organism evidence="13 14">
    <name type="scientific">Nocardiopsis flavescens</name>
    <dbReference type="NCBI Taxonomy" id="758803"/>
    <lineage>
        <taxon>Bacteria</taxon>
        <taxon>Bacillati</taxon>
        <taxon>Actinomycetota</taxon>
        <taxon>Actinomycetes</taxon>
        <taxon>Streptosporangiales</taxon>
        <taxon>Nocardiopsidaceae</taxon>
        <taxon>Nocardiopsis</taxon>
    </lineage>
</organism>
<keyword evidence="14" id="KW-1185">Reference proteome</keyword>
<protein>
    <submittedName>
        <fullName evidence="13">Uncharacterized protein</fullName>
    </submittedName>
</protein>
<keyword evidence="7" id="KW-0560">Oxidoreductase</keyword>
<evidence type="ECO:0000256" key="8">
    <source>
        <dbReference type="ARBA" id="ARBA00023004"/>
    </source>
</evidence>
<evidence type="ECO:0000313" key="14">
    <source>
        <dbReference type="Proteomes" id="UP000184452"/>
    </source>
</evidence>
<feature type="region of interest" description="Disordered" evidence="10">
    <location>
        <begin position="113"/>
        <end position="134"/>
    </location>
</feature>
<dbReference type="GO" id="GO:0046872">
    <property type="term" value="F:metal ion binding"/>
    <property type="evidence" value="ECO:0007669"/>
    <property type="project" value="UniProtKB-KW"/>
</dbReference>
<dbReference type="GO" id="GO:0008670">
    <property type="term" value="F:2,4-dienoyl-CoA reductase (NADPH) activity"/>
    <property type="evidence" value="ECO:0007669"/>
    <property type="project" value="TreeGrafter"/>
</dbReference>
<dbReference type="Pfam" id="PF07992">
    <property type="entry name" value="Pyr_redox_2"/>
    <property type="match status" value="1"/>
</dbReference>
<dbReference type="InterPro" id="IPR036188">
    <property type="entry name" value="FAD/NAD-bd_sf"/>
</dbReference>
<evidence type="ECO:0000313" key="13">
    <source>
        <dbReference type="EMBL" id="SHI63253.1"/>
    </source>
</evidence>
<dbReference type="PRINTS" id="PR00419">
    <property type="entry name" value="ADXRDTASE"/>
</dbReference>
<evidence type="ECO:0000256" key="2">
    <source>
        <dbReference type="ARBA" id="ARBA00001966"/>
    </source>
</evidence>
<dbReference type="EMBL" id="FQZK01000001">
    <property type="protein sequence ID" value="SHI63253.1"/>
    <property type="molecule type" value="Genomic_DNA"/>
</dbReference>
<feature type="domain" description="FAD/NAD(P)-binding" evidence="12">
    <location>
        <begin position="392"/>
        <end position="578"/>
    </location>
</feature>
<dbReference type="InterPro" id="IPR013785">
    <property type="entry name" value="Aldolase_TIM"/>
</dbReference>
<dbReference type="InterPro" id="IPR051793">
    <property type="entry name" value="NADH:flavin_oxidoreductase"/>
</dbReference>
<dbReference type="GO" id="GO:0051536">
    <property type="term" value="F:iron-sulfur cluster binding"/>
    <property type="evidence" value="ECO:0007669"/>
    <property type="project" value="UniProtKB-KW"/>
</dbReference>
<evidence type="ECO:0000256" key="6">
    <source>
        <dbReference type="ARBA" id="ARBA00022723"/>
    </source>
</evidence>
<feature type="compositionally biased region" description="Basic and acidic residues" evidence="10">
    <location>
        <begin position="113"/>
        <end position="124"/>
    </location>
</feature>
<dbReference type="Gene3D" id="3.20.20.70">
    <property type="entry name" value="Aldolase class I"/>
    <property type="match status" value="1"/>
</dbReference>
<comment type="cofactor">
    <cofactor evidence="2">
        <name>[4Fe-4S] cluster</name>
        <dbReference type="ChEBI" id="CHEBI:49883"/>
    </cofactor>
</comment>
<evidence type="ECO:0000256" key="5">
    <source>
        <dbReference type="ARBA" id="ARBA00022643"/>
    </source>
</evidence>
<dbReference type="Gene3D" id="3.50.50.60">
    <property type="entry name" value="FAD/NAD(P)-binding domain"/>
    <property type="match status" value="1"/>
</dbReference>
<dbReference type="GO" id="GO:0033543">
    <property type="term" value="P:fatty acid beta-oxidation, unsaturated, even number, reductase/isomerase pathway"/>
    <property type="evidence" value="ECO:0007669"/>
    <property type="project" value="TreeGrafter"/>
</dbReference>
<reference evidence="13 14" key="1">
    <citation type="submission" date="2016-11" db="EMBL/GenBank/DDBJ databases">
        <authorList>
            <person name="Jaros S."/>
            <person name="Januszkiewicz K."/>
            <person name="Wedrychowicz H."/>
        </authorList>
    </citation>
    <scope>NUCLEOTIDE SEQUENCE [LARGE SCALE GENOMIC DNA]</scope>
    <source>
        <strain evidence="13 14">CGMCC 4.5723</strain>
    </source>
</reference>
<dbReference type="Pfam" id="PF00724">
    <property type="entry name" value="Oxidored_FMN"/>
    <property type="match status" value="1"/>
</dbReference>
<evidence type="ECO:0000256" key="3">
    <source>
        <dbReference type="ARBA" id="ARBA00011048"/>
    </source>
</evidence>
<name>A0A1M6CQU7_9ACTN</name>
<evidence type="ECO:0000256" key="1">
    <source>
        <dbReference type="ARBA" id="ARBA00001917"/>
    </source>
</evidence>
<evidence type="ECO:0000259" key="11">
    <source>
        <dbReference type="Pfam" id="PF00724"/>
    </source>
</evidence>
<evidence type="ECO:0000256" key="10">
    <source>
        <dbReference type="SAM" id="MobiDB-lite"/>
    </source>
</evidence>
<keyword evidence="9" id="KW-0411">Iron-sulfur</keyword>
<dbReference type="STRING" id="758803.SAMN05421803_101785"/>
<dbReference type="AlphaFoldDB" id="A0A1M6CQU7"/>
<evidence type="ECO:0000259" key="12">
    <source>
        <dbReference type="Pfam" id="PF07992"/>
    </source>
</evidence>
<keyword evidence="8" id="KW-0408">Iron</keyword>
<dbReference type="Gene3D" id="3.40.50.720">
    <property type="entry name" value="NAD(P)-binding Rossmann-like Domain"/>
    <property type="match status" value="1"/>
</dbReference>
<keyword evidence="4" id="KW-0285">Flavoprotein</keyword>
<evidence type="ECO:0000256" key="9">
    <source>
        <dbReference type="ARBA" id="ARBA00023014"/>
    </source>
</evidence>
<dbReference type="GO" id="GO:0010181">
    <property type="term" value="F:FMN binding"/>
    <property type="evidence" value="ECO:0007669"/>
    <property type="project" value="InterPro"/>
</dbReference>
<proteinExistence type="inferred from homology"/>
<dbReference type="InterPro" id="IPR023753">
    <property type="entry name" value="FAD/NAD-binding_dom"/>
</dbReference>
<gene>
    <name evidence="13" type="ORF">SAMN05421803_101785</name>
</gene>